<keyword evidence="4" id="KW-0238">DNA-binding</keyword>
<comment type="caution">
    <text evidence="8">The sequence shown here is derived from an EMBL/GenBank/DDBJ whole genome shotgun (WGS) entry which is preliminary data.</text>
</comment>
<dbReference type="PANTHER" id="PTHR36206:SF4">
    <property type="entry name" value="HYPOTHETICAL CONSERVED PROTEIN (EUROFUNG)-RELATED"/>
    <property type="match status" value="1"/>
</dbReference>
<feature type="domain" description="Zn(2)-C6 fungal-type" evidence="7">
    <location>
        <begin position="8"/>
        <end position="48"/>
    </location>
</feature>
<protein>
    <recommendedName>
        <fullName evidence="7">Zn(2)-C6 fungal-type domain-containing protein</fullName>
    </recommendedName>
</protein>
<keyword evidence="3" id="KW-0805">Transcription regulation</keyword>
<dbReference type="SMART" id="SM00066">
    <property type="entry name" value="GAL4"/>
    <property type="match status" value="1"/>
</dbReference>
<dbReference type="PANTHER" id="PTHR36206">
    <property type="entry name" value="ASPERCRYPTIN BIOSYNTHESIS CLUSTER-SPECIFIC TRANSCRIPTION REGULATOR ATNN-RELATED"/>
    <property type="match status" value="1"/>
</dbReference>
<evidence type="ECO:0000256" key="2">
    <source>
        <dbReference type="ARBA" id="ARBA00022833"/>
    </source>
</evidence>
<dbReference type="InterPro" id="IPR001138">
    <property type="entry name" value="Zn2Cys6_DnaBD"/>
</dbReference>
<sequence>MVSRDGDDTNSFARIRRVKCDEGKPICSRCVKFGIACDGYSRQSRTPSPRSRSLGPTLAPRIRAPSLPSIGTPLANEFGTVDSGRYFNVFRDQTSFQMTPFFDAESFRTFILQASIVPSIRHLIVAIGALAQSSMIFHQRKNDASIRLEADQKAHHRVAFQEYSKALKLMREASSEGRQDLRMILISSLLIACFESAHGNFKLADAQIESGLTLLDSWRTSHPSVDSQRSIFSSPSPNEVDDILFQIFSGLEIQSSSFSEKHTAEQHRQIMYEGEEDVQNMPVQFANCHEARLYLELMVRRLLHWMYSVELSHSPEMEDSNTGSNNFQEGHVDDMFLYDITTGRMGKHLNLQFEQIHYLSQLERWNSAFDSFLQHSPIPEWDLTSNQLRLGSKACGLLLNTVVGQENISLEQDRANVEDMLRLSRAVLEGLRTESMTRFTVLQGPIDSCRLEDVLRNPSQQYRKEAIDIFSRSPRFEGTAKRKENTAKPRLVAGQQTTIPLSEAQRPLGQCTGNASPCKIHRFRGRDT</sequence>
<keyword evidence="5" id="KW-0804">Transcription</keyword>
<dbReference type="SUPFAM" id="SSF57701">
    <property type="entry name" value="Zn2/Cys6 DNA-binding domain"/>
    <property type="match status" value="1"/>
</dbReference>
<dbReference type="InterPro" id="IPR036864">
    <property type="entry name" value="Zn2-C6_fun-type_DNA-bd_sf"/>
</dbReference>
<keyword evidence="1" id="KW-0479">Metal-binding</keyword>
<evidence type="ECO:0000256" key="1">
    <source>
        <dbReference type="ARBA" id="ARBA00022723"/>
    </source>
</evidence>
<evidence type="ECO:0000256" key="6">
    <source>
        <dbReference type="ARBA" id="ARBA00023242"/>
    </source>
</evidence>
<dbReference type="Gene3D" id="4.10.240.10">
    <property type="entry name" value="Zn(2)-C6 fungal-type DNA-binding domain"/>
    <property type="match status" value="1"/>
</dbReference>
<evidence type="ECO:0000256" key="3">
    <source>
        <dbReference type="ARBA" id="ARBA00023015"/>
    </source>
</evidence>
<evidence type="ECO:0000256" key="5">
    <source>
        <dbReference type="ARBA" id="ARBA00023163"/>
    </source>
</evidence>
<keyword evidence="2" id="KW-0862">Zinc</keyword>
<reference evidence="8 9" key="1">
    <citation type="journal article" date="2024" name="Commun. Biol.">
        <title>Comparative genomic analysis of thermophilic fungi reveals convergent evolutionary adaptations and gene losses.</title>
        <authorList>
            <person name="Steindorff A.S."/>
            <person name="Aguilar-Pontes M.V."/>
            <person name="Robinson A.J."/>
            <person name="Andreopoulos B."/>
            <person name="LaButti K."/>
            <person name="Kuo A."/>
            <person name="Mondo S."/>
            <person name="Riley R."/>
            <person name="Otillar R."/>
            <person name="Haridas S."/>
            <person name="Lipzen A."/>
            <person name="Grimwood J."/>
            <person name="Schmutz J."/>
            <person name="Clum A."/>
            <person name="Reid I.D."/>
            <person name="Moisan M.C."/>
            <person name="Butler G."/>
            <person name="Nguyen T.T.M."/>
            <person name="Dewar K."/>
            <person name="Conant G."/>
            <person name="Drula E."/>
            <person name="Henrissat B."/>
            <person name="Hansel C."/>
            <person name="Singer S."/>
            <person name="Hutchinson M.I."/>
            <person name="de Vries R.P."/>
            <person name="Natvig D.O."/>
            <person name="Powell A.J."/>
            <person name="Tsang A."/>
            <person name="Grigoriev I.V."/>
        </authorList>
    </citation>
    <scope>NUCLEOTIDE SEQUENCE [LARGE SCALE GENOMIC DNA]</scope>
    <source>
        <strain evidence="8 9">CBS 494.80</strain>
    </source>
</reference>
<keyword evidence="6" id="KW-0539">Nucleus</keyword>
<keyword evidence="9" id="KW-1185">Reference proteome</keyword>
<evidence type="ECO:0000256" key="4">
    <source>
        <dbReference type="ARBA" id="ARBA00023125"/>
    </source>
</evidence>
<dbReference type="InterPro" id="IPR052360">
    <property type="entry name" value="Transcr_Regulatory_Proteins"/>
</dbReference>
<evidence type="ECO:0000313" key="9">
    <source>
        <dbReference type="Proteomes" id="UP001595075"/>
    </source>
</evidence>
<dbReference type="CDD" id="cd00067">
    <property type="entry name" value="GAL4"/>
    <property type="match status" value="1"/>
</dbReference>
<evidence type="ECO:0000259" key="7">
    <source>
        <dbReference type="SMART" id="SM00066"/>
    </source>
</evidence>
<proteinExistence type="predicted"/>
<feature type="non-terminal residue" evidence="8">
    <location>
        <position position="528"/>
    </location>
</feature>
<accession>A0ABR4CSP6</accession>
<evidence type="ECO:0000313" key="8">
    <source>
        <dbReference type="EMBL" id="KAL2072971.1"/>
    </source>
</evidence>
<dbReference type="Proteomes" id="UP001595075">
    <property type="component" value="Unassembled WGS sequence"/>
</dbReference>
<name>A0ABR4CSP6_9HELO</name>
<organism evidence="8 9">
    <name type="scientific">Oculimacula yallundae</name>
    <dbReference type="NCBI Taxonomy" id="86028"/>
    <lineage>
        <taxon>Eukaryota</taxon>
        <taxon>Fungi</taxon>
        <taxon>Dikarya</taxon>
        <taxon>Ascomycota</taxon>
        <taxon>Pezizomycotina</taxon>
        <taxon>Leotiomycetes</taxon>
        <taxon>Helotiales</taxon>
        <taxon>Ploettnerulaceae</taxon>
        <taxon>Oculimacula</taxon>
    </lineage>
</organism>
<dbReference type="EMBL" id="JAZHXI010000003">
    <property type="protein sequence ID" value="KAL2072971.1"/>
    <property type="molecule type" value="Genomic_DNA"/>
</dbReference>
<dbReference type="Pfam" id="PF00172">
    <property type="entry name" value="Zn_clus"/>
    <property type="match status" value="1"/>
</dbReference>
<gene>
    <name evidence="8" type="ORF">VTL71DRAFT_10295</name>
</gene>